<comment type="subcellular location">
    <subcellularLocation>
        <location evidence="2">Nucleus</location>
    </subcellularLocation>
</comment>
<dbReference type="PROSITE" id="PS00028">
    <property type="entry name" value="ZINC_FINGER_C2H2_1"/>
    <property type="match status" value="11"/>
</dbReference>
<evidence type="ECO:0000313" key="18">
    <source>
        <dbReference type="Proteomes" id="UP000694561"/>
    </source>
</evidence>
<dbReference type="SMART" id="SM00349">
    <property type="entry name" value="KRAB"/>
    <property type="match status" value="1"/>
</dbReference>
<dbReference type="FunFam" id="3.30.160.60:FF:000996">
    <property type="entry name" value="Zinc finger protein 181"/>
    <property type="match status" value="1"/>
</dbReference>
<dbReference type="FunFam" id="3.30.160.60:FF:002049">
    <property type="entry name" value="Zinc finger protein 181 isoform X2"/>
    <property type="match status" value="1"/>
</dbReference>
<reference evidence="17" key="2">
    <citation type="submission" date="2025-09" db="UniProtKB">
        <authorList>
            <consortium name="Ensembl"/>
        </authorList>
    </citation>
    <scope>IDENTIFICATION</scope>
</reference>
<feature type="domain" description="C2H2-type" evidence="15">
    <location>
        <begin position="627"/>
        <end position="654"/>
    </location>
</feature>
<evidence type="ECO:0000256" key="7">
    <source>
        <dbReference type="ARBA" id="ARBA00022771"/>
    </source>
</evidence>
<evidence type="ECO:0000256" key="6">
    <source>
        <dbReference type="ARBA" id="ARBA00022737"/>
    </source>
</evidence>
<evidence type="ECO:0000256" key="5">
    <source>
        <dbReference type="ARBA" id="ARBA00022723"/>
    </source>
</evidence>
<evidence type="ECO:0000256" key="12">
    <source>
        <dbReference type="ARBA" id="ARBA00023163"/>
    </source>
</evidence>
<gene>
    <name evidence="17" type="primary">ZNF181</name>
</gene>
<feature type="domain" description="C2H2-type" evidence="15">
    <location>
        <begin position="823"/>
        <end position="850"/>
    </location>
</feature>
<feature type="domain" description="C2H2-type" evidence="15">
    <location>
        <begin position="851"/>
        <end position="878"/>
    </location>
</feature>
<sequence>MLWPRYIFVQGPCGWAGQSETKKRFWGRRRVRGVFFPRIEGLGPQCPHSSLIILSPSRTCNAHHSGSHCRSEDVTPRTSGKCHWSADSKCNSPDTGHLGKYSPGQAGAKYSRPIRAGQRGSKLLYERRPSAGRGHFVSRTSKAALLRAGQHLCEQRNDPKDVSRPHNILGSVVSRFGRHCLHSACRRLPLAPGSRVRQKRLFSSRYLACVPGGAALLCNFSHSPGCGLAVRRDRAVAVPPGKCGFLGGDRATHRQLLYVTRRSLRSAADRGLRFWPAPRSSPALRRNSRSWNRGGLWAAQFPQGGRPLSAAAIRRVRYKEVPTVDGRARLRCRRAPLRFKALPFYKKRAWKERTVLTFGNCRVMFQVTFSDVAIDFSHEEWGWLDPTQRNLYKDVMVQNYENLVSLGLSIPKPYVIALLEDGKEPWMVEKKLSKSLFPDWKSRWESKELSMKEDIYDEDFPQMVIMEKTIKQSHEFSNFNKDLDYIEKLEGKCENQVEHFRPVTLTFRESPTGESVYKCSKFRSILPLKSILSEPQRISAEGKSHKRDIFKKSLPANSVIKNENINDGKKLLNSDESVAAFSQSKSLTLHQTFNREKIYTCSECGKAFGKQSILNRHWRIHTGEKPYECHECGKTFSHGSSLTRHQISHSGEKPYKCIECGKAFSHVSSLTNHQSTHTGEKPYECMNCGKAFSRVSHLIEHLRIHTQEKLYECRICGKAFIHRSSLIHHQKIHTGEKPYECSECGKAFCCSSHLTRHQRIHSIEKQFECNKCLKVFSSLSFLIQHQSIHTEEKPFECQKCRKSFSQPESLNMHLRNHTRLKPYECSICGKAFSHRASLFQHHRIHTGEKPYECIKCGKTFSCSSNLTVHQRIHTGEKPYKCNECGKAFSKGSNLTAHQRVHNGEKPSSTVSVEKPLGHINHYTCERSYKRETA</sequence>
<keyword evidence="12" id="KW-0804">Transcription</keyword>
<dbReference type="PROSITE" id="PS50157">
    <property type="entry name" value="ZINC_FINGER_C2H2_2"/>
    <property type="match status" value="11"/>
</dbReference>
<evidence type="ECO:0000256" key="11">
    <source>
        <dbReference type="ARBA" id="ARBA00023125"/>
    </source>
</evidence>
<evidence type="ECO:0000256" key="8">
    <source>
        <dbReference type="ARBA" id="ARBA00022833"/>
    </source>
</evidence>
<feature type="domain" description="KRAB" evidence="16">
    <location>
        <begin position="367"/>
        <end position="438"/>
    </location>
</feature>
<evidence type="ECO:0000256" key="14">
    <source>
        <dbReference type="PROSITE-ProRule" id="PRU00042"/>
    </source>
</evidence>
<keyword evidence="5" id="KW-0479">Metal-binding</keyword>
<dbReference type="InterPro" id="IPR013087">
    <property type="entry name" value="Znf_C2H2_type"/>
</dbReference>
<keyword evidence="6" id="KW-0677">Repeat</keyword>
<evidence type="ECO:0000256" key="2">
    <source>
        <dbReference type="ARBA" id="ARBA00004123"/>
    </source>
</evidence>
<dbReference type="InterPro" id="IPR036051">
    <property type="entry name" value="KRAB_dom_sf"/>
</dbReference>
<dbReference type="FunFam" id="3.30.160.60:FF:000295">
    <property type="entry name" value="zinc finger protein 19"/>
    <property type="match status" value="1"/>
</dbReference>
<feature type="domain" description="C2H2-type" evidence="15">
    <location>
        <begin position="795"/>
        <end position="822"/>
    </location>
</feature>
<evidence type="ECO:0000256" key="1">
    <source>
        <dbReference type="ARBA" id="ARBA00003767"/>
    </source>
</evidence>
<dbReference type="InterPro" id="IPR036236">
    <property type="entry name" value="Znf_C2H2_sf"/>
</dbReference>
<evidence type="ECO:0000313" key="17">
    <source>
        <dbReference type="Ensembl" id="ENSMMNP00015004083.1"/>
    </source>
</evidence>
<feature type="domain" description="C2H2-type" evidence="15">
    <location>
        <begin position="683"/>
        <end position="710"/>
    </location>
</feature>
<keyword evidence="13" id="KW-0539">Nucleus</keyword>
<evidence type="ECO:0000256" key="3">
    <source>
        <dbReference type="ARBA" id="ARBA00006991"/>
    </source>
</evidence>
<dbReference type="SMART" id="SM00355">
    <property type="entry name" value="ZnF_C2H2"/>
    <property type="match status" value="11"/>
</dbReference>
<evidence type="ECO:0000259" key="16">
    <source>
        <dbReference type="PROSITE" id="PS50805"/>
    </source>
</evidence>
<reference evidence="17" key="1">
    <citation type="submission" date="2025-08" db="UniProtKB">
        <authorList>
            <consortium name="Ensembl"/>
        </authorList>
    </citation>
    <scope>IDENTIFICATION</scope>
</reference>
<dbReference type="FunFam" id="3.30.160.60:FF:001498">
    <property type="entry name" value="Zinc finger protein 404"/>
    <property type="match status" value="1"/>
</dbReference>
<dbReference type="InterPro" id="IPR001909">
    <property type="entry name" value="KRAB"/>
</dbReference>
<feature type="domain" description="C2H2-type" evidence="15">
    <location>
        <begin position="599"/>
        <end position="626"/>
    </location>
</feature>
<dbReference type="Proteomes" id="UP000694561">
    <property type="component" value="Unplaced"/>
</dbReference>
<dbReference type="GO" id="GO:0005634">
    <property type="term" value="C:nucleus"/>
    <property type="evidence" value="ECO:0007669"/>
    <property type="project" value="UniProtKB-SubCell"/>
</dbReference>
<dbReference type="Ensembl" id="ENSMMNT00015004490.1">
    <property type="protein sequence ID" value="ENSMMNP00015004083.1"/>
    <property type="gene ID" value="ENSMMNG00015003104.1"/>
</dbReference>
<evidence type="ECO:0000256" key="9">
    <source>
        <dbReference type="ARBA" id="ARBA00022843"/>
    </source>
</evidence>
<keyword evidence="7 14" id="KW-0863">Zinc-finger</keyword>
<evidence type="ECO:0000256" key="10">
    <source>
        <dbReference type="ARBA" id="ARBA00023015"/>
    </source>
</evidence>
<dbReference type="PANTHER" id="PTHR24393">
    <property type="entry name" value="ZINC FINGER PROTEIN"/>
    <property type="match status" value="1"/>
</dbReference>
<name>A0A8C6AR23_MONMO</name>
<evidence type="ECO:0000259" key="15">
    <source>
        <dbReference type="PROSITE" id="PS50157"/>
    </source>
</evidence>
<dbReference type="FunFam" id="3.30.160.60:FF:000144">
    <property type="entry name" value="zinc finger protein 181 isoform X1"/>
    <property type="match status" value="2"/>
</dbReference>
<accession>A0A8C6AR23</accession>
<dbReference type="FunFam" id="3.30.160.60:FF:000745">
    <property type="entry name" value="zinc finger protein 181 isoform X1"/>
    <property type="match status" value="1"/>
</dbReference>
<comment type="function">
    <text evidence="1">May be involved in transcriptional regulation.</text>
</comment>
<keyword evidence="4" id="KW-1017">Isopeptide bond</keyword>
<feature type="domain" description="C2H2-type" evidence="15">
    <location>
        <begin position="879"/>
        <end position="906"/>
    </location>
</feature>
<dbReference type="GO" id="GO:0000978">
    <property type="term" value="F:RNA polymerase II cis-regulatory region sequence-specific DNA binding"/>
    <property type="evidence" value="ECO:0007669"/>
    <property type="project" value="TreeGrafter"/>
</dbReference>
<proteinExistence type="inferred from homology"/>
<dbReference type="Gene3D" id="6.10.140.140">
    <property type="match status" value="1"/>
</dbReference>
<keyword evidence="11" id="KW-0238">DNA-binding</keyword>
<feature type="domain" description="C2H2-type" evidence="15">
    <location>
        <begin position="767"/>
        <end position="794"/>
    </location>
</feature>
<keyword evidence="10" id="KW-0805">Transcription regulation</keyword>
<keyword evidence="8" id="KW-0862">Zinc</keyword>
<evidence type="ECO:0000256" key="4">
    <source>
        <dbReference type="ARBA" id="ARBA00022499"/>
    </source>
</evidence>
<dbReference type="Pfam" id="PF01352">
    <property type="entry name" value="KRAB"/>
    <property type="match status" value="1"/>
</dbReference>
<dbReference type="FunFam" id="3.30.160.60:FF:001129">
    <property type="entry name" value="zinc finger protein 181 isoform X1"/>
    <property type="match status" value="1"/>
</dbReference>
<dbReference type="PANTHER" id="PTHR24393:SF159">
    <property type="entry name" value="ZINC FINGER PROTEIN 345-RELATED"/>
    <property type="match status" value="1"/>
</dbReference>
<dbReference type="CDD" id="cd07765">
    <property type="entry name" value="KRAB_A-box"/>
    <property type="match status" value="1"/>
</dbReference>
<protein>
    <recommendedName>
        <fullName evidence="19">Zinc finger protein 181</fullName>
    </recommendedName>
</protein>
<evidence type="ECO:0000256" key="13">
    <source>
        <dbReference type="ARBA" id="ARBA00023242"/>
    </source>
</evidence>
<dbReference type="GO" id="GO:0008270">
    <property type="term" value="F:zinc ion binding"/>
    <property type="evidence" value="ECO:0007669"/>
    <property type="project" value="UniProtKB-KW"/>
</dbReference>
<dbReference type="Pfam" id="PF00096">
    <property type="entry name" value="zf-C2H2"/>
    <property type="match status" value="11"/>
</dbReference>
<dbReference type="GO" id="GO:0001228">
    <property type="term" value="F:DNA-binding transcription activator activity, RNA polymerase II-specific"/>
    <property type="evidence" value="ECO:0007669"/>
    <property type="project" value="TreeGrafter"/>
</dbReference>
<dbReference type="Gene3D" id="3.30.160.60">
    <property type="entry name" value="Classic Zinc Finger"/>
    <property type="match status" value="11"/>
</dbReference>
<keyword evidence="18" id="KW-1185">Reference proteome</keyword>
<dbReference type="FunFam" id="3.30.160.60:FF:000800">
    <property type="entry name" value="zinc finger protein 181 isoform X2"/>
    <property type="match status" value="1"/>
</dbReference>
<feature type="domain" description="C2H2-type" evidence="15">
    <location>
        <begin position="739"/>
        <end position="766"/>
    </location>
</feature>
<comment type="similarity">
    <text evidence="3">Belongs to the krueppel C2H2-type zinc-finger protein family.</text>
</comment>
<dbReference type="FunFam" id="3.30.160.60:FF:000281">
    <property type="entry name" value="Zinc finger protein 558 isoform X1"/>
    <property type="match status" value="1"/>
</dbReference>
<dbReference type="AlphaFoldDB" id="A0A8C6AR23"/>
<organism evidence="17 18">
    <name type="scientific">Monodon monoceros</name>
    <name type="common">Narwhal</name>
    <name type="synonym">Ceratodon monodon</name>
    <dbReference type="NCBI Taxonomy" id="40151"/>
    <lineage>
        <taxon>Eukaryota</taxon>
        <taxon>Metazoa</taxon>
        <taxon>Chordata</taxon>
        <taxon>Craniata</taxon>
        <taxon>Vertebrata</taxon>
        <taxon>Euteleostomi</taxon>
        <taxon>Mammalia</taxon>
        <taxon>Eutheria</taxon>
        <taxon>Laurasiatheria</taxon>
        <taxon>Artiodactyla</taxon>
        <taxon>Whippomorpha</taxon>
        <taxon>Cetacea</taxon>
        <taxon>Odontoceti</taxon>
        <taxon>Monodontidae</taxon>
        <taxon>Monodon</taxon>
    </lineage>
</organism>
<evidence type="ECO:0008006" key="19">
    <source>
        <dbReference type="Google" id="ProtNLM"/>
    </source>
</evidence>
<dbReference type="SUPFAM" id="SSF57667">
    <property type="entry name" value="beta-beta-alpha zinc fingers"/>
    <property type="match status" value="6"/>
</dbReference>
<feature type="domain" description="C2H2-type" evidence="15">
    <location>
        <begin position="711"/>
        <end position="738"/>
    </location>
</feature>
<feature type="domain" description="C2H2-type" evidence="15">
    <location>
        <begin position="655"/>
        <end position="682"/>
    </location>
</feature>
<dbReference type="FunFam" id="3.30.160.60:FF:001292">
    <property type="entry name" value="zinc finger protein 181 isoform X2"/>
    <property type="match status" value="1"/>
</dbReference>
<dbReference type="SUPFAM" id="SSF109640">
    <property type="entry name" value="KRAB domain (Kruppel-associated box)"/>
    <property type="match status" value="1"/>
</dbReference>
<dbReference type="PROSITE" id="PS50805">
    <property type="entry name" value="KRAB"/>
    <property type="match status" value="1"/>
</dbReference>
<dbReference type="GeneTree" id="ENSGT00940000161431"/>
<keyword evidence="9" id="KW-0832">Ubl conjugation</keyword>